<proteinExistence type="predicted"/>
<evidence type="ECO:0000313" key="2">
    <source>
        <dbReference type="Proteomes" id="UP000824219"/>
    </source>
</evidence>
<keyword evidence="2" id="KW-1185">Reference proteome</keyword>
<name>A0A9D3STJ9_9TELE</name>
<dbReference type="AlphaFoldDB" id="A0A9D3STJ9"/>
<reference evidence="1 2" key="1">
    <citation type="submission" date="2021-06" db="EMBL/GenBank/DDBJ databases">
        <title>Chromosome-level genome assembly of the red-tail catfish (Hemibagrus wyckioides).</title>
        <authorList>
            <person name="Shao F."/>
        </authorList>
    </citation>
    <scope>NUCLEOTIDE SEQUENCE [LARGE SCALE GENOMIC DNA]</scope>
    <source>
        <strain evidence="1">EC202008001</strain>
        <tissue evidence="1">Blood</tissue>
    </source>
</reference>
<organism evidence="1 2">
    <name type="scientific">Hemibagrus wyckioides</name>
    <dbReference type="NCBI Taxonomy" id="337641"/>
    <lineage>
        <taxon>Eukaryota</taxon>
        <taxon>Metazoa</taxon>
        <taxon>Chordata</taxon>
        <taxon>Craniata</taxon>
        <taxon>Vertebrata</taxon>
        <taxon>Euteleostomi</taxon>
        <taxon>Actinopterygii</taxon>
        <taxon>Neopterygii</taxon>
        <taxon>Teleostei</taxon>
        <taxon>Ostariophysi</taxon>
        <taxon>Siluriformes</taxon>
        <taxon>Bagridae</taxon>
        <taxon>Hemibagrus</taxon>
    </lineage>
</organism>
<sequence>MACNLRPLCRSGGLNRIKANRALLLSEEHETLLSSVPVAPAAFISLLIKFPRLKKGASASSETWNMLGAYEWVTPMNTRRSGRGPSASRIIVPAVIGVSQQPRE</sequence>
<comment type="caution">
    <text evidence="1">The sequence shown here is derived from an EMBL/GenBank/DDBJ whole genome shotgun (WGS) entry which is preliminary data.</text>
</comment>
<accession>A0A9D3STJ9</accession>
<dbReference type="EMBL" id="JAHKSW010000006">
    <property type="protein sequence ID" value="KAG7330903.1"/>
    <property type="molecule type" value="Genomic_DNA"/>
</dbReference>
<dbReference type="Proteomes" id="UP000824219">
    <property type="component" value="Linkage Group LG06"/>
</dbReference>
<protein>
    <submittedName>
        <fullName evidence="1">Uncharacterized protein</fullName>
    </submittedName>
</protein>
<evidence type="ECO:0000313" key="1">
    <source>
        <dbReference type="EMBL" id="KAG7330903.1"/>
    </source>
</evidence>
<gene>
    <name evidence="1" type="ORF">KOW79_004872</name>
</gene>